<keyword evidence="4" id="KW-1185">Reference proteome</keyword>
<evidence type="ECO:0000256" key="1">
    <source>
        <dbReference type="SAM" id="Phobius"/>
    </source>
</evidence>
<dbReference type="CDD" id="cd06259">
    <property type="entry name" value="YdcF-like"/>
    <property type="match status" value="1"/>
</dbReference>
<feature type="transmembrane region" description="Helical" evidence="1">
    <location>
        <begin position="47"/>
        <end position="68"/>
    </location>
</feature>
<proteinExistence type="predicted"/>
<dbReference type="Proteomes" id="UP001597158">
    <property type="component" value="Unassembled WGS sequence"/>
</dbReference>
<dbReference type="InterPro" id="IPR003848">
    <property type="entry name" value="DUF218"/>
</dbReference>
<name>A0ABW3W8T6_9RHOO</name>
<dbReference type="EMBL" id="JBHTMC010000002">
    <property type="protein sequence ID" value="MFD1262463.1"/>
    <property type="molecule type" value="Genomic_DNA"/>
</dbReference>
<evidence type="ECO:0000259" key="2">
    <source>
        <dbReference type="Pfam" id="PF02698"/>
    </source>
</evidence>
<dbReference type="InterPro" id="IPR051599">
    <property type="entry name" value="Cell_Envelope_Assoc"/>
</dbReference>
<sequence length="260" mass="28155">MDLALTPLLFWLKKIVVALVLPPLLPLLPIVLGLLLGMRWRRLGNALAWSGVALNLLLISPPSVSWLVRQVEHAQALEADAARRAQAIVILGAGRRSHAPEFGGETVNRLALERLRYGARLARETGLPILVTGGTVRDETPEAQLMQAALREDFGLEARWVETAARDTRENARFSAVHLGAADIDAVLLVTHAMHMKRAQAEFEAAGLAVIPAPTAWLGGGEDDAGADQALPLLPSQNTAYAGWFALHELLGGLAYRWSR</sequence>
<feature type="transmembrane region" description="Helical" evidence="1">
    <location>
        <begin position="15"/>
        <end position="35"/>
    </location>
</feature>
<protein>
    <submittedName>
        <fullName evidence="3">YdcF family protein</fullName>
    </submittedName>
</protein>
<dbReference type="PANTHER" id="PTHR30336">
    <property type="entry name" value="INNER MEMBRANE PROTEIN, PROBABLE PERMEASE"/>
    <property type="match status" value="1"/>
</dbReference>
<dbReference type="Pfam" id="PF02698">
    <property type="entry name" value="DUF218"/>
    <property type="match status" value="1"/>
</dbReference>
<dbReference type="Gene3D" id="3.40.50.620">
    <property type="entry name" value="HUPs"/>
    <property type="match status" value="1"/>
</dbReference>
<keyword evidence="1" id="KW-0812">Transmembrane</keyword>
<keyword evidence="1" id="KW-1133">Transmembrane helix</keyword>
<reference evidence="4" key="1">
    <citation type="journal article" date="2019" name="Int. J. Syst. Evol. Microbiol.">
        <title>The Global Catalogue of Microorganisms (GCM) 10K type strain sequencing project: providing services to taxonomists for standard genome sequencing and annotation.</title>
        <authorList>
            <consortium name="The Broad Institute Genomics Platform"/>
            <consortium name="The Broad Institute Genome Sequencing Center for Infectious Disease"/>
            <person name="Wu L."/>
            <person name="Ma J."/>
        </authorList>
    </citation>
    <scope>NUCLEOTIDE SEQUENCE [LARGE SCALE GENOMIC DNA]</scope>
    <source>
        <strain evidence="4">CCUG 48884</strain>
    </source>
</reference>
<evidence type="ECO:0000313" key="3">
    <source>
        <dbReference type="EMBL" id="MFD1262463.1"/>
    </source>
</evidence>
<keyword evidence="1" id="KW-0472">Membrane</keyword>
<dbReference type="PANTHER" id="PTHR30336:SF4">
    <property type="entry name" value="ENVELOPE BIOGENESIS FACTOR ELYC"/>
    <property type="match status" value="1"/>
</dbReference>
<evidence type="ECO:0000313" key="4">
    <source>
        <dbReference type="Proteomes" id="UP001597158"/>
    </source>
</evidence>
<gene>
    <name evidence="3" type="ORF">ACFQ4M_02635</name>
</gene>
<comment type="caution">
    <text evidence="3">The sequence shown here is derived from an EMBL/GenBank/DDBJ whole genome shotgun (WGS) entry which is preliminary data.</text>
</comment>
<feature type="domain" description="DUF218" evidence="2">
    <location>
        <begin position="86"/>
        <end position="252"/>
    </location>
</feature>
<accession>A0ABW3W8T6</accession>
<dbReference type="InterPro" id="IPR014729">
    <property type="entry name" value="Rossmann-like_a/b/a_fold"/>
</dbReference>
<dbReference type="RefSeq" id="WP_277831310.1">
    <property type="nucleotide sequence ID" value="NZ_JARQZE010000003.1"/>
</dbReference>
<organism evidence="3 4">
    <name type="scientific">Thauera mechernichensis</name>
    <dbReference type="NCBI Taxonomy" id="82788"/>
    <lineage>
        <taxon>Bacteria</taxon>
        <taxon>Pseudomonadati</taxon>
        <taxon>Pseudomonadota</taxon>
        <taxon>Betaproteobacteria</taxon>
        <taxon>Rhodocyclales</taxon>
        <taxon>Zoogloeaceae</taxon>
        <taxon>Thauera</taxon>
    </lineage>
</organism>